<protein>
    <recommendedName>
        <fullName evidence="1">Transposase InsH N-terminal domain-containing protein</fullName>
    </recommendedName>
</protein>
<sequence>MQGKKQFTDQVVTYFRLSERVSAHNFYRRLDELLDLGFLYEATQELYSHTGQPSLDPVVFFKLVLIGYLENLTSDRRLLEHCAMRLDLLYFLGYELDEALPWHSTVSRTRQLYHRPCSSSSLTASSASVSTTAWSRVTPKSSTQRP</sequence>
<name>A0ABQ1UYD6_9BACT</name>
<dbReference type="RefSeq" id="WP_188816382.1">
    <property type="nucleotide sequence ID" value="NZ_BMHT01000016.1"/>
</dbReference>
<dbReference type="PANTHER" id="PTHR35604">
    <property type="entry name" value="TRANSPOSASE INSH FOR INSERTION SEQUENCE ELEMENT IS5A-RELATED"/>
    <property type="match status" value="1"/>
</dbReference>
<proteinExistence type="predicted"/>
<reference evidence="3" key="1">
    <citation type="journal article" date="2019" name="Int. J. Syst. Evol. Microbiol.">
        <title>The Global Catalogue of Microorganisms (GCM) 10K type strain sequencing project: providing services to taxonomists for standard genome sequencing and annotation.</title>
        <authorList>
            <consortium name="The Broad Institute Genomics Platform"/>
            <consortium name="The Broad Institute Genome Sequencing Center for Infectious Disease"/>
            <person name="Wu L."/>
            <person name="Ma J."/>
        </authorList>
    </citation>
    <scope>NUCLEOTIDE SEQUENCE [LARGE SCALE GENOMIC DNA]</scope>
    <source>
        <strain evidence="3">CGMCC 1.15197</strain>
    </source>
</reference>
<dbReference type="PANTHER" id="PTHR35604:SF2">
    <property type="entry name" value="TRANSPOSASE INSH FOR INSERTION SEQUENCE ELEMENT IS5A-RELATED"/>
    <property type="match status" value="1"/>
</dbReference>
<comment type="caution">
    <text evidence="2">The sequence shown here is derived from an EMBL/GenBank/DDBJ whole genome shotgun (WGS) entry which is preliminary data.</text>
</comment>
<organism evidence="2 3">
    <name type="scientific">Hymenobacter cavernae</name>
    <dbReference type="NCBI Taxonomy" id="2044852"/>
    <lineage>
        <taxon>Bacteria</taxon>
        <taxon>Pseudomonadati</taxon>
        <taxon>Bacteroidota</taxon>
        <taxon>Cytophagia</taxon>
        <taxon>Cytophagales</taxon>
        <taxon>Hymenobacteraceae</taxon>
        <taxon>Hymenobacter</taxon>
    </lineage>
</organism>
<evidence type="ECO:0000313" key="2">
    <source>
        <dbReference type="EMBL" id="GGF28520.1"/>
    </source>
</evidence>
<accession>A0ABQ1UYD6</accession>
<evidence type="ECO:0000259" key="1">
    <source>
        <dbReference type="Pfam" id="PF05598"/>
    </source>
</evidence>
<dbReference type="InterPro" id="IPR008490">
    <property type="entry name" value="Transposase_InsH_N"/>
</dbReference>
<dbReference type="Proteomes" id="UP000632273">
    <property type="component" value="Unassembled WGS sequence"/>
</dbReference>
<dbReference type="EMBL" id="BMHT01000016">
    <property type="protein sequence ID" value="GGF28520.1"/>
    <property type="molecule type" value="Genomic_DNA"/>
</dbReference>
<gene>
    <name evidence="2" type="ORF">GCM10011383_45310</name>
</gene>
<dbReference type="Pfam" id="PF05598">
    <property type="entry name" value="DUF772"/>
    <property type="match status" value="1"/>
</dbReference>
<evidence type="ECO:0000313" key="3">
    <source>
        <dbReference type="Proteomes" id="UP000632273"/>
    </source>
</evidence>
<feature type="domain" description="Transposase InsH N-terminal" evidence="1">
    <location>
        <begin position="16"/>
        <end position="111"/>
    </location>
</feature>
<keyword evidence="3" id="KW-1185">Reference proteome</keyword>